<dbReference type="Gene3D" id="3.55.40.20">
    <property type="entry name" value="Iron/manganese superoxide dismutase, C-terminal domain"/>
    <property type="match status" value="1"/>
</dbReference>
<dbReference type="EMBL" id="JADGKB010000012">
    <property type="protein sequence ID" value="KAJ3260325.1"/>
    <property type="molecule type" value="Genomic_DNA"/>
</dbReference>
<feature type="domain" description="Manganese/iron superoxide dismutase C-terminal" evidence="10">
    <location>
        <begin position="113"/>
        <end position="217"/>
    </location>
</feature>
<feature type="binding site" evidence="6">
    <location>
        <position position="96"/>
    </location>
    <ligand>
        <name>Mn(2+)</name>
        <dbReference type="ChEBI" id="CHEBI:29035"/>
    </ligand>
</feature>
<dbReference type="InterPro" id="IPR019832">
    <property type="entry name" value="Mn/Fe_SOD_C"/>
</dbReference>
<gene>
    <name evidence="11" type="ORF">HK103_000960</name>
</gene>
<evidence type="ECO:0000313" key="12">
    <source>
        <dbReference type="Proteomes" id="UP001210925"/>
    </source>
</evidence>
<dbReference type="GO" id="GO:0004784">
    <property type="term" value="F:superoxide dismutase activity"/>
    <property type="evidence" value="ECO:0007669"/>
    <property type="project" value="UniProtKB-EC"/>
</dbReference>
<dbReference type="InterPro" id="IPR036314">
    <property type="entry name" value="SOD_C_sf"/>
</dbReference>
<keyword evidence="4 7" id="KW-0560">Oxidoreductase</keyword>
<feature type="binding site" evidence="6">
    <location>
        <position position="190"/>
    </location>
    <ligand>
        <name>Mn(2+)</name>
        <dbReference type="ChEBI" id="CHEBI:29035"/>
    </ligand>
</feature>
<sequence>MFFQALLLLGSVFASALQFQLPSLPYPYDALEPYLDAKTMELHHSKHFKAYTDNLNAALQSVEGYSDLISLLTDIAKGKFKDGVAIRNNGGGFINHKYYFETLSPNPKLDQTSNFYKAVSKTFGSFEEFQSIFEAKAMSVFGSGWVFLVWIPSTAKLEIVTTPNQDIPQFAPGYANLGPQIVIALDVWEHAYYLSYQNQRKAYVAAWFKVLDYEKISSVYDGLISQKDEL</sequence>
<feature type="signal peptide" evidence="8">
    <location>
        <begin position="1"/>
        <end position="16"/>
    </location>
</feature>
<evidence type="ECO:0000259" key="9">
    <source>
        <dbReference type="Pfam" id="PF00081"/>
    </source>
</evidence>
<dbReference type="Pfam" id="PF02777">
    <property type="entry name" value="Sod_Fe_C"/>
    <property type="match status" value="1"/>
</dbReference>
<dbReference type="GO" id="GO:0005737">
    <property type="term" value="C:cytoplasm"/>
    <property type="evidence" value="ECO:0007669"/>
    <property type="project" value="TreeGrafter"/>
</dbReference>
<evidence type="ECO:0000256" key="3">
    <source>
        <dbReference type="ARBA" id="ARBA00022723"/>
    </source>
</evidence>
<evidence type="ECO:0000256" key="2">
    <source>
        <dbReference type="ARBA" id="ARBA00012682"/>
    </source>
</evidence>
<dbReference type="Proteomes" id="UP001210925">
    <property type="component" value="Unassembled WGS sequence"/>
</dbReference>
<dbReference type="PROSITE" id="PS00088">
    <property type="entry name" value="SOD_MN"/>
    <property type="match status" value="1"/>
</dbReference>
<accession>A0AAD5UK91</accession>
<feature type="domain" description="Manganese/iron superoxide dismutase N-terminal" evidence="9">
    <location>
        <begin position="18"/>
        <end position="104"/>
    </location>
</feature>
<evidence type="ECO:0000256" key="8">
    <source>
        <dbReference type="SAM" id="SignalP"/>
    </source>
</evidence>
<protein>
    <recommendedName>
        <fullName evidence="2 7">Superoxide dismutase</fullName>
        <ecNumber evidence="2 7">1.15.1.1</ecNumber>
    </recommendedName>
</protein>
<dbReference type="InterPro" id="IPR001189">
    <property type="entry name" value="Mn/Fe_SOD"/>
</dbReference>
<comment type="catalytic activity">
    <reaction evidence="7">
        <text>2 superoxide + 2 H(+) = H2O2 + O2</text>
        <dbReference type="Rhea" id="RHEA:20696"/>
        <dbReference type="ChEBI" id="CHEBI:15378"/>
        <dbReference type="ChEBI" id="CHEBI:15379"/>
        <dbReference type="ChEBI" id="CHEBI:16240"/>
        <dbReference type="ChEBI" id="CHEBI:18421"/>
        <dbReference type="EC" id="1.15.1.1"/>
    </reaction>
</comment>
<dbReference type="Gene3D" id="1.10.287.990">
    <property type="entry name" value="Fe,Mn superoxide dismutase (SOD) domain"/>
    <property type="match status" value="1"/>
</dbReference>
<feature type="chain" id="PRO_5042066422" description="Superoxide dismutase" evidence="8">
    <location>
        <begin position="17"/>
        <end position="230"/>
    </location>
</feature>
<reference evidence="11" key="1">
    <citation type="submission" date="2020-05" db="EMBL/GenBank/DDBJ databases">
        <title>Phylogenomic resolution of chytrid fungi.</title>
        <authorList>
            <person name="Stajich J.E."/>
            <person name="Amses K."/>
            <person name="Simmons R."/>
            <person name="Seto K."/>
            <person name="Myers J."/>
            <person name="Bonds A."/>
            <person name="Quandt C.A."/>
            <person name="Barry K."/>
            <person name="Liu P."/>
            <person name="Grigoriev I."/>
            <person name="Longcore J.E."/>
            <person name="James T.Y."/>
        </authorList>
    </citation>
    <scope>NUCLEOTIDE SEQUENCE</scope>
    <source>
        <strain evidence="11">PLAUS21</strain>
    </source>
</reference>
<keyword evidence="12" id="KW-1185">Reference proteome</keyword>
<dbReference type="SUPFAM" id="SSF46609">
    <property type="entry name" value="Fe,Mn superoxide dismutase (SOD), N-terminal domain"/>
    <property type="match status" value="1"/>
</dbReference>
<evidence type="ECO:0000256" key="6">
    <source>
        <dbReference type="PIRSR" id="PIRSR000349-1"/>
    </source>
</evidence>
<dbReference type="InterPro" id="IPR019833">
    <property type="entry name" value="Mn/Fe_SOD_BS"/>
</dbReference>
<evidence type="ECO:0000256" key="7">
    <source>
        <dbReference type="RuleBase" id="RU000414"/>
    </source>
</evidence>
<evidence type="ECO:0000259" key="10">
    <source>
        <dbReference type="Pfam" id="PF02777"/>
    </source>
</evidence>
<evidence type="ECO:0000256" key="5">
    <source>
        <dbReference type="ARBA" id="ARBA00037226"/>
    </source>
</evidence>
<dbReference type="SUPFAM" id="SSF54719">
    <property type="entry name" value="Fe,Mn superoxide dismutase (SOD), C-terminal domain"/>
    <property type="match status" value="1"/>
</dbReference>
<comment type="function">
    <text evidence="5">Component of the mitochondrial ribosome (mitoribosome), a dedicated translation machinery responsible for the synthesis of mitochondrial genome-encoded proteins, including at least some of the essential transmembrane subunits of the mitochondrial respiratory chain. The mitoribosomes are attached to the mitochondrial inner membrane and translation products are cotranslationally integrated into the membrane.</text>
</comment>
<dbReference type="PANTHER" id="PTHR43595:SF2">
    <property type="entry name" value="SMALL RIBOSOMAL SUBUNIT PROTEIN MS42"/>
    <property type="match status" value="1"/>
</dbReference>
<dbReference type="EC" id="1.15.1.1" evidence="2 7"/>
<evidence type="ECO:0000256" key="4">
    <source>
        <dbReference type="ARBA" id="ARBA00023002"/>
    </source>
</evidence>
<comment type="function">
    <text evidence="7">Destroys radicals which are normally produced within the cells and which are toxic to biological systems.</text>
</comment>
<evidence type="ECO:0000256" key="1">
    <source>
        <dbReference type="ARBA" id="ARBA00008714"/>
    </source>
</evidence>
<dbReference type="InterPro" id="IPR019831">
    <property type="entry name" value="Mn/Fe_SOD_N"/>
</dbReference>
<dbReference type="PRINTS" id="PR01703">
    <property type="entry name" value="MNSODISMTASE"/>
</dbReference>
<organism evidence="11 12">
    <name type="scientific">Boothiomyces macroporosus</name>
    <dbReference type="NCBI Taxonomy" id="261099"/>
    <lineage>
        <taxon>Eukaryota</taxon>
        <taxon>Fungi</taxon>
        <taxon>Fungi incertae sedis</taxon>
        <taxon>Chytridiomycota</taxon>
        <taxon>Chytridiomycota incertae sedis</taxon>
        <taxon>Chytridiomycetes</taxon>
        <taxon>Rhizophydiales</taxon>
        <taxon>Terramycetaceae</taxon>
        <taxon>Boothiomyces</taxon>
    </lineage>
</organism>
<proteinExistence type="inferred from homology"/>
<dbReference type="AlphaFoldDB" id="A0AAD5UK91"/>
<keyword evidence="8" id="KW-0732">Signal</keyword>
<feature type="binding site" evidence="6">
    <location>
        <position position="43"/>
    </location>
    <ligand>
        <name>Mn(2+)</name>
        <dbReference type="ChEBI" id="CHEBI:29035"/>
    </ligand>
</feature>
<dbReference type="InterPro" id="IPR036324">
    <property type="entry name" value="Mn/Fe_SOD_N_sf"/>
</dbReference>
<dbReference type="PANTHER" id="PTHR43595">
    <property type="entry name" value="37S RIBOSOMAL PROTEIN S26, MITOCHONDRIAL"/>
    <property type="match status" value="1"/>
</dbReference>
<dbReference type="GO" id="GO:0046872">
    <property type="term" value="F:metal ion binding"/>
    <property type="evidence" value="ECO:0007669"/>
    <property type="project" value="UniProtKB-KW"/>
</dbReference>
<feature type="binding site" evidence="6">
    <location>
        <position position="186"/>
    </location>
    <ligand>
        <name>Mn(2+)</name>
        <dbReference type="ChEBI" id="CHEBI:29035"/>
    </ligand>
</feature>
<dbReference type="PIRSF" id="PIRSF000349">
    <property type="entry name" value="SODismutase"/>
    <property type="match status" value="1"/>
</dbReference>
<dbReference type="Pfam" id="PF00081">
    <property type="entry name" value="Sod_Fe_N"/>
    <property type="match status" value="1"/>
</dbReference>
<evidence type="ECO:0000313" key="11">
    <source>
        <dbReference type="EMBL" id="KAJ3260325.1"/>
    </source>
</evidence>
<comment type="caution">
    <text evidence="11">The sequence shown here is derived from an EMBL/GenBank/DDBJ whole genome shotgun (WGS) entry which is preliminary data.</text>
</comment>
<keyword evidence="3 6" id="KW-0479">Metal-binding</keyword>
<name>A0AAD5UK91_9FUNG</name>
<comment type="similarity">
    <text evidence="1 7">Belongs to the iron/manganese superoxide dismutase family.</text>
</comment>